<dbReference type="Pfam" id="PF02535">
    <property type="entry name" value="Zip"/>
    <property type="match status" value="1"/>
</dbReference>
<feature type="transmembrane region" description="Helical" evidence="5">
    <location>
        <begin position="197"/>
        <end position="216"/>
    </location>
</feature>
<comment type="subcellular location">
    <subcellularLocation>
        <location evidence="1">Membrane</location>
        <topology evidence="1">Multi-pass membrane protein</topology>
    </subcellularLocation>
</comment>
<dbReference type="AlphaFoldDB" id="A0A955RGF9"/>
<evidence type="ECO:0000256" key="4">
    <source>
        <dbReference type="ARBA" id="ARBA00023136"/>
    </source>
</evidence>
<dbReference type="GO" id="GO:0006882">
    <property type="term" value="P:intracellular zinc ion homeostasis"/>
    <property type="evidence" value="ECO:0007669"/>
    <property type="project" value="TreeGrafter"/>
</dbReference>
<organism evidence="6 7">
    <name type="scientific">Candidatus Dojkabacteria bacterium</name>
    <dbReference type="NCBI Taxonomy" id="2099670"/>
    <lineage>
        <taxon>Bacteria</taxon>
        <taxon>Candidatus Dojkabacteria</taxon>
    </lineage>
</organism>
<evidence type="ECO:0000313" key="7">
    <source>
        <dbReference type="Proteomes" id="UP000775877"/>
    </source>
</evidence>
<name>A0A955RGF9_9BACT</name>
<dbReference type="GO" id="GO:0005385">
    <property type="term" value="F:zinc ion transmembrane transporter activity"/>
    <property type="evidence" value="ECO:0007669"/>
    <property type="project" value="TreeGrafter"/>
</dbReference>
<feature type="transmembrane region" description="Helical" evidence="5">
    <location>
        <begin position="69"/>
        <end position="88"/>
    </location>
</feature>
<evidence type="ECO:0000313" key="6">
    <source>
        <dbReference type="EMBL" id="MCA9381268.1"/>
    </source>
</evidence>
<dbReference type="GO" id="GO:0016020">
    <property type="term" value="C:membrane"/>
    <property type="evidence" value="ECO:0007669"/>
    <property type="project" value="UniProtKB-SubCell"/>
</dbReference>
<protein>
    <submittedName>
        <fullName evidence="6">ZIP family metal transporter</fullName>
    </submittedName>
</protein>
<dbReference type="Proteomes" id="UP000775877">
    <property type="component" value="Unassembled WGS sequence"/>
</dbReference>
<dbReference type="InterPro" id="IPR003689">
    <property type="entry name" value="ZIP"/>
</dbReference>
<keyword evidence="4 5" id="KW-0472">Membrane</keyword>
<reference evidence="6" key="1">
    <citation type="submission" date="2020-04" db="EMBL/GenBank/DDBJ databases">
        <authorList>
            <person name="Zhang T."/>
        </authorList>
    </citation>
    <scope>NUCLEOTIDE SEQUENCE</scope>
    <source>
        <strain evidence="6">HKST-UBA13</strain>
    </source>
</reference>
<evidence type="ECO:0000256" key="3">
    <source>
        <dbReference type="ARBA" id="ARBA00022989"/>
    </source>
</evidence>
<keyword evidence="2 5" id="KW-0812">Transmembrane</keyword>
<feature type="transmembrane region" description="Helical" evidence="5">
    <location>
        <begin position="6"/>
        <end position="24"/>
    </location>
</feature>
<evidence type="ECO:0000256" key="1">
    <source>
        <dbReference type="ARBA" id="ARBA00004141"/>
    </source>
</evidence>
<keyword evidence="3 5" id="KW-1133">Transmembrane helix</keyword>
<feature type="transmembrane region" description="Helical" evidence="5">
    <location>
        <begin position="228"/>
        <end position="248"/>
    </location>
</feature>
<evidence type="ECO:0000256" key="2">
    <source>
        <dbReference type="ARBA" id="ARBA00022692"/>
    </source>
</evidence>
<proteinExistence type="predicted"/>
<accession>A0A955RGF9</accession>
<comment type="caution">
    <text evidence="6">The sequence shown here is derived from an EMBL/GenBank/DDBJ whole genome shotgun (WGS) entry which is preliminary data.</text>
</comment>
<dbReference type="EMBL" id="JAGQLJ010000068">
    <property type="protein sequence ID" value="MCA9381268.1"/>
    <property type="molecule type" value="Genomic_DNA"/>
</dbReference>
<gene>
    <name evidence="6" type="ORF">KC678_03315</name>
</gene>
<reference evidence="6" key="2">
    <citation type="journal article" date="2021" name="Microbiome">
        <title>Successional dynamics and alternative stable states in a saline activated sludge microbial community over 9 years.</title>
        <authorList>
            <person name="Wang Y."/>
            <person name="Ye J."/>
            <person name="Ju F."/>
            <person name="Liu L."/>
            <person name="Boyd J.A."/>
            <person name="Deng Y."/>
            <person name="Parks D.H."/>
            <person name="Jiang X."/>
            <person name="Yin X."/>
            <person name="Woodcroft B.J."/>
            <person name="Tyson G.W."/>
            <person name="Hugenholtz P."/>
            <person name="Polz M.F."/>
            <person name="Zhang T."/>
        </authorList>
    </citation>
    <scope>NUCLEOTIDE SEQUENCE</scope>
    <source>
        <strain evidence="6">HKST-UBA13</strain>
    </source>
</reference>
<sequence length="249" mass="27123">MDNPVVLSLVSVLVVSLISLIGLSTFSISKSFLSKIVMFLVSLAAGTLIGDVFFHILPELFAEVSDTNLIMSGVIFGILSFFFLEKILHWHHCHKPEEHDHMHPLAINNLFADGLHNLIDGTIIASSFSVSTEIGIATTIAVILHEIPQEIGDFGVLIHSGLTRKMALFFNFLSASLAFLGAGIAFVLGDIATENSYLLLSFAGGGFIYLAIADLFPELKKEDNLKKSIVQFLIVVLGIVVMFGLQYVE</sequence>
<feature type="transmembrane region" description="Helical" evidence="5">
    <location>
        <begin position="36"/>
        <end position="57"/>
    </location>
</feature>
<feature type="transmembrane region" description="Helical" evidence="5">
    <location>
        <begin position="168"/>
        <end position="191"/>
    </location>
</feature>
<dbReference type="PANTHER" id="PTHR16950:SF16">
    <property type="entry name" value="ZINC TRANSPORTER ZIP13"/>
    <property type="match status" value="1"/>
</dbReference>
<evidence type="ECO:0000256" key="5">
    <source>
        <dbReference type="SAM" id="Phobius"/>
    </source>
</evidence>
<dbReference type="PANTHER" id="PTHR16950">
    <property type="entry name" value="ZINC TRANSPORTER SLC39A7 HISTIDINE-RICH MEMBRANE PROTEIN KE4"/>
    <property type="match status" value="1"/>
</dbReference>